<comment type="subcellular location">
    <subcellularLocation>
        <location evidence="1">Periplasm</location>
    </subcellularLocation>
</comment>
<evidence type="ECO:0000313" key="6">
    <source>
        <dbReference type="EMBL" id="KKB08406.1"/>
    </source>
</evidence>
<dbReference type="InterPro" id="IPR030678">
    <property type="entry name" value="Peptide/Ni-bd"/>
</dbReference>
<feature type="chain" id="PRO_5002486646" evidence="4">
    <location>
        <begin position="25"/>
        <end position="493"/>
    </location>
</feature>
<dbReference type="Gene3D" id="3.40.190.10">
    <property type="entry name" value="Periplasmic binding protein-like II"/>
    <property type="match status" value="1"/>
</dbReference>
<reference evidence="6 7" key="1">
    <citation type="submission" date="2015-03" db="EMBL/GenBank/DDBJ databases">
        <authorList>
            <person name="Hassan Y.I."/>
            <person name="Lepp D."/>
            <person name="Li X.-Z."/>
            <person name="Zhou T."/>
        </authorList>
    </citation>
    <scope>NUCLEOTIDE SEQUENCE [LARGE SCALE GENOMIC DNA]</scope>
    <source>
        <strain evidence="6 7">BD-c194</strain>
    </source>
</reference>
<proteinExistence type="inferred from homology"/>
<feature type="signal peptide" evidence="4">
    <location>
        <begin position="1"/>
        <end position="24"/>
    </location>
</feature>
<evidence type="ECO:0000256" key="2">
    <source>
        <dbReference type="ARBA" id="ARBA00005695"/>
    </source>
</evidence>
<dbReference type="RefSeq" id="WP_046110227.1">
    <property type="nucleotide sequence ID" value="NZ_JZEX01000167.1"/>
</dbReference>
<evidence type="ECO:0000256" key="3">
    <source>
        <dbReference type="ARBA" id="ARBA00022729"/>
    </source>
</evidence>
<organism evidence="6 7">
    <name type="scientific">Devosia geojensis</name>
    <dbReference type="NCBI Taxonomy" id="443610"/>
    <lineage>
        <taxon>Bacteria</taxon>
        <taxon>Pseudomonadati</taxon>
        <taxon>Pseudomonadota</taxon>
        <taxon>Alphaproteobacteria</taxon>
        <taxon>Hyphomicrobiales</taxon>
        <taxon>Devosiaceae</taxon>
        <taxon>Devosia</taxon>
    </lineage>
</organism>
<dbReference type="AlphaFoldDB" id="A0A0F5FHS3"/>
<sequence length="493" mass="53722">MRKALALLSFVVALGAVLTGAAGAQESAVRIAVALEPPTLDPTANAAEAVDIVVYQNVFEGLTRIDENGGVEPGLATEWTISEDGLTYVFTLAEGVVFHDGSSFDAEDVKFTFDRILAEDSLNAQKALYEPIESVTVVDPQTVEFTLSRPTGTFLFDIGRPDAVIVAPESAENNSSVPIGTGPFAFVQWDRGSRVILERFDTYWGETPALTRATFLFIGDTATLINALLAGDVDGTNNMAAEALDVFANDPRFKVLVGTTEGEVVLATNNRKPPFDDIRVRQAMAHAIDRQALIDGVTYGYSQPIGSHFAPHNPYYIDLTGTYPHDLDKARALLAEAGHPDGFAATLKLPPVGYARNSGQILASQFAQIGIRLELINVEWAQWLEDVFTNHDFDLSIVAHVEPFDIGIYANPDYYFGYDNPEFAALIETLNATTDDAQRKELAGEAQTILARDAVNGYLFELAQTGVWNARLEGMWQNSPIEGVVLRGIRWVE</sequence>
<keyword evidence="3 4" id="KW-0732">Signal</keyword>
<comment type="caution">
    <text evidence="6">The sequence shown here is derived from an EMBL/GenBank/DDBJ whole genome shotgun (WGS) entry which is preliminary data.</text>
</comment>
<evidence type="ECO:0000256" key="4">
    <source>
        <dbReference type="SAM" id="SignalP"/>
    </source>
</evidence>
<dbReference type="GO" id="GO:0015833">
    <property type="term" value="P:peptide transport"/>
    <property type="evidence" value="ECO:0007669"/>
    <property type="project" value="TreeGrafter"/>
</dbReference>
<dbReference type="InterPro" id="IPR000914">
    <property type="entry name" value="SBP_5_dom"/>
</dbReference>
<dbReference type="OrthoDB" id="8144963at2"/>
<evidence type="ECO:0000259" key="5">
    <source>
        <dbReference type="Pfam" id="PF00496"/>
    </source>
</evidence>
<gene>
    <name evidence="6" type="ORF">VE25_18900</name>
</gene>
<comment type="similarity">
    <text evidence="2">Belongs to the bacterial solute-binding protein 5 family.</text>
</comment>
<dbReference type="GO" id="GO:0030288">
    <property type="term" value="C:outer membrane-bounded periplasmic space"/>
    <property type="evidence" value="ECO:0007669"/>
    <property type="project" value="UniProtKB-ARBA"/>
</dbReference>
<keyword evidence="7" id="KW-1185">Reference proteome</keyword>
<feature type="domain" description="Solute-binding protein family 5" evidence="5">
    <location>
        <begin position="71"/>
        <end position="400"/>
    </location>
</feature>
<dbReference type="Gene3D" id="3.90.76.10">
    <property type="entry name" value="Dipeptide-binding Protein, Domain 1"/>
    <property type="match status" value="1"/>
</dbReference>
<dbReference type="InterPro" id="IPR039424">
    <property type="entry name" value="SBP_5"/>
</dbReference>
<name>A0A0F5FHS3_9HYPH</name>
<dbReference type="PATRIC" id="fig|443610.3.peg.2090"/>
<dbReference type="PANTHER" id="PTHR30290">
    <property type="entry name" value="PERIPLASMIC BINDING COMPONENT OF ABC TRANSPORTER"/>
    <property type="match status" value="1"/>
</dbReference>
<dbReference type="PANTHER" id="PTHR30290:SF38">
    <property type="entry name" value="D,D-DIPEPTIDE-BINDING PERIPLASMIC PROTEIN DDPA-RELATED"/>
    <property type="match status" value="1"/>
</dbReference>
<accession>A0A0F5FHS3</accession>
<dbReference type="STRING" id="443610.VE25_18900"/>
<dbReference type="Gene3D" id="3.10.105.10">
    <property type="entry name" value="Dipeptide-binding Protein, Domain 3"/>
    <property type="match status" value="1"/>
</dbReference>
<evidence type="ECO:0000256" key="1">
    <source>
        <dbReference type="ARBA" id="ARBA00004418"/>
    </source>
</evidence>
<dbReference type="Pfam" id="PF00496">
    <property type="entry name" value="SBP_bac_5"/>
    <property type="match status" value="1"/>
</dbReference>
<dbReference type="SUPFAM" id="SSF53850">
    <property type="entry name" value="Periplasmic binding protein-like II"/>
    <property type="match status" value="1"/>
</dbReference>
<dbReference type="CDD" id="cd08494">
    <property type="entry name" value="PBP2_NikA_DppA_OppA_like_6"/>
    <property type="match status" value="1"/>
</dbReference>
<protein>
    <submittedName>
        <fullName evidence="6">ABC transporter substrate-binding protein</fullName>
    </submittedName>
</protein>
<dbReference type="GO" id="GO:0043190">
    <property type="term" value="C:ATP-binding cassette (ABC) transporter complex"/>
    <property type="evidence" value="ECO:0007669"/>
    <property type="project" value="InterPro"/>
</dbReference>
<dbReference type="Proteomes" id="UP000033632">
    <property type="component" value="Unassembled WGS sequence"/>
</dbReference>
<dbReference type="EMBL" id="JZEX01000167">
    <property type="protein sequence ID" value="KKB08406.1"/>
    <property type="molecule type" value="Genomic_DNA"/>
</dbReference>
<evidence type="ECO:0000313" key="7">
    <source>
        <dbReference type="Proteomes" id="UP000033632"/>
    </source>
</evidence>
<dbReference type="PIRSF" id="PIRSF002741">
    <property type="entry name" value="MppA"/>
    <property type="match status" value="1"/>
</dbReference>
<dbReference type="GO" id="GO:1904680">
    <property type="term" value="F:peptide transmembrane transporter activity"/>
    <property type="evidence" value="ECO:0007669"/>
    <property type="project" value="TreeGrafter"/>
</dbReference>